<protein>
    <submittedName>
        <fullName evidence="5">Putative phosphatase YieH</fullName>
    </submittedName>
</protein>
<dbReference type="Pfam" id="PF13419">
    <property type="entry name" value="HAD_2"/>
    <property type="match status" value="1"/>
</dbReference>
<dbReference type="EMBL" id="JOKM01000038">
    <property type="protein sequence ID" value="KGB24477.1"/>
    <property type="molecule type" value="Genomic_DNA"/>
</dbReference>
<keyword evidence="6" id="KW-1185">Reference proteome</keyword>
<dbReference type="STRING" id="104102.AtDm6_1185"/>
<evidence type="ECO:0000313" key="5">
    <source>
        <dbReference type="EMBL" id="KGB24477.1"/>
    </source>
</evidence>
<comment type="cofactor">
    <cofactor evidence="1">
        <name>Mg(2+)</name>
        <dbReference type="ChEBI" id="CHEBI:18420"/>
    </cofactor>
</comment>
<dbReference type="Proteomes" id="UP000029448">
    <property type="component" value="Unassembled WGS sequence"/>
</dbReference>
<dbReference type="InterPro" id="IPR051600">
    <property type="entry name" value="Beta-PGM-like"/>
</dbReference>
<dbReference type="InterPro" id="IPR041492">
    <property type="entry name" value="HAD_2"/>
</dbReference>
<dbReference type="PATRIC" id="fig|104102.7.peg.1178"/>
<comment type="similarity">
    <text evidence="2">Belongs to the HAD-like hydrolase superfamily. CbbY/CbbZ/Gph/YieH family.</text>
</comment>
<dbReference type="Gene3D" id="1.10.150.240">
    <property type="entry name" value="Putative phosphatase, domain 2"/>
    <property type="match status" value="1"/>
</dbReference>
<accession>A0A094YST1</accession>
<evidence type="ECO:0000256" key="2">
    <source>
        <dbReference type="ARBA" id="ARBA00006171"/>
    </source>
</evidence>
<dbReference type="AlphaFoldDB" id="A0A094YST1"/>
<dbReference type="NCBIfam" id="TIGR01509">
    <property type="entry name" value="HAD-SF-IA-v3"/>
    <property type="match status" value="1"/>
</dbReference>
<keyword evidence="4" id="KW-0460">Magnesium</keyword>
<dbReference type="SUPFAM" id="SSF56784">
    <property type="entry name" value="HAD-like"/>
    <property type="match status" value="1"/>
</dbReference>
<dbReference type="OrthoDB" id="9797743at2"/>
<dbReference type="SFLD" id="SFLDS00003">
    <property type="entry name" value="Haloacid_Dehalogenase"/>
    <property type="match status" value="1"/>
</dbReference>
<gene>
    <name evidence="5" type="ORF">AtDm6_1185</name>
</gene>
<dbReference type="InterPro" id="IPR023214">
    <property type="entry name" value="HAD_sf"/>
</dbReference>
<dbReference type="PANTHER" id="PTHR46193">
    <property type="entry name" value="6-PHOSPHOGLUCONATE PHOSPHATASE"/>
    <property type="match status" value="1"/>
</dbReference>
<dbReference type="Gene3D" id="3.40.50.1000">
    <property type="entry name" value="HAD superfamily/HAD-like"/>
    <property type="match status" value="1"/>
</dbReference>
<proteinExistence type="inferred from homology"/>
<dbReference type="GO" id="GO:0003824">
    <property type="term" value="F:catalytic activity"/>
    <property type="evidence" value="ECO:0007669"/>
    <property type="project" value="UniProtKB-ARBA"/>
</dbReference>
<dbReference type="GO" id="GO:0046872">
    <property type="term" value="F:metal ion binding"/>
    <property type="evidence" value="ECO:0007669"/>
    <property type="project" value="UniProtKB-KW"/>
</dbReference>
<dbReference type="InterPro" id="IPR036412">
    <property type="entry name" value="HAD-like_sf"/>
</dbReference>
<dbReference type="PANTHER" id="PTHR46193:SF10">
    <property type="entry name" value="6-PHOSPHOGLUCONATE PHOSPHATASE"/>
    <property type="match status" value="1"/>
</dbReference>
<evidence type="ECO:0000256" key="1">
    <source>
        <dbReference type="ARBA" id="ARBA00001946"/>
    </source>
</evidence>
<dbReference type="InterPro" id="IPR023198">
    <property type="entry name" value="PGP-like_dom2"/>
</dbReference>
<dbReference type="SFLD" id="SFLDG01129">
    <property type="entry name" value="C1.5:_HAD__Beta-PGM__Phosphata"/>
    <property type="match status" value="1"/>
</dbReference>
<evidence type="ECO:0000313" key="6">
    <source>
        <dbReference type="Proteomes" id="UP000029448"/>
    </source>
</evidence>
<dbReference type="InterPro" id="IPR006439">
    <property type="entry name" value="HAD-SF_hydro_IA"/>
</dbReference>
<keyword evidence="3" id="KW-0479">Metal-binding</keyword>
<name>A0A094YST1_9PROT</name>
<evidence type="ECO:0000256" key="3">
    <source>
        <dbReference type="ARBA" id="ARBA00022723"/>
    </source>
</evidence>
<organism evidence="5 6">
    <name type="scientific">Acetobacter tropicalis</name>
    <dbReference type="NCBI Taxonomy" id="104102"/>
    <lineage>
        <taxon>Bacteria</taxon>
        <taxon>Pseudomonadati</taxon>
        <taxon>Pseudomonadota</taxon>
        <taxon>Alphaproteobacteria</taxon>
        <taxon>Acetobacterales</taxon>
        <taxon>Acetobacteraceae</taxon>
        <taxon>Acetobacter</taxon>
    </lineage>
</organism>
<evidence type="ECO:0000256" key="4">
    <source>
        <dbReference type="ARBA" id="ARBA00022842"/>
    </source>
</evidence>
<sequence length="234" mass="25117">MMASPLALSADGSLKLVIFDCDGVLVDSEETCCRISAQEARAAGMDVPDDLAVDTFSGMALPSIQDVIEQKTGKSLGEDWAARTQARFVAAMKQGVEPIDGVYAMLEDVTKLGLSVRVGSNSSVEEMDAKFIATNLTPYFEGRIHSARDMGIPKPRPDVYLHAAKEEQVAPANCVVLEDSNTGARAAIDAGMMCVLLRKAGEEVPDWPNLVVIHHLCEFAPLLKEALKAQGRLA</sequence>
<comment type="caution">
    <text evidence="5">The sequence shown here is derived from an EMBL/GenBank/DDBJ whole genome shotgun (WGS) entry which is preliminary data.</text>
</comment>
<reference evidence="5 6" key="1">
    <citation type="submission" date="2014-06" db="EMBL/GenBank/DDBJ databases">
        <title>Functional and comparative genomic analyses of the Drosophila gut microbiota identify candidate symbiosis factors.</title>
        <authorList>
            <person name="Newell P.D."/>
            <person name="Chaston J.M."/>
            <person name="Douglas A.E."/>
        </authorList>
    </citation>
    <scope>NUCLEOTIDE SEQUENCE [LARGE SCALE GENOMIC DNA]</scope>
    <source>
        <strain evidence="5 6">DmCS_006</strain>
    </source>
</reference>